<keyword evidence="2" id="KW-0813">Transport</keyword>
<dbReference type="CDD" id="cd13553">
    <property type="entry name" value="PBP2_NrtA_CpmA_like"/>
    <property type="match status" value="1"/>
</dbReference>
<dbReference type="SUPFAM" id="SSF53850">
    <property type="entry name" value="Periplasmic binding protein-like II"/>
    <property type="match status" value="1"/>
</dbReference>
<dbReference type="Proteomes" id="UP000284451">
    <property type="component" value="Unassembled WGS sequence"/>
</dbReference>
<keyword evidence="3" id="KW-1003">Cell membrane</keyword>
<evidence type="ECO:0000256" key="5">
    <source>
        <dbReference type="ARBA" id="ARBA00023136"/>
    </source>
</evidence>
<evidence type="ECO:0000256" key="3">
    <source>
        <dbReference type="ARBA" id="ARBA00022475"/>
    </source>
</evidence>
<reference evidence="6 7" key="2">
    <citation type="submission" date="2019-01" db="EMBL/GenBank/DDBJ databases">
        <authorList>
            <person name="Li Y."/>
        </authorList>
    </citation>
    <scope>NUCLEOTIDE SEQUENCE [LARGE SCALE GENOMIC DNA]</scope>
    <source>
        <strain evidence="6 7">07D10-4-3</strain>
    </source>
</reference>
<evidence type="ECO:0000313" key="7">
    <source>
        <dbReference type="Proteomes" id="UP000284451"/>
    </source>
</evidence>
<name>A0A443K3F7_9RHOB</name>
<dbReference type="EMBL" id="SAUY01000033">
    <property type="protein sequence ID" value="RWR27282.1"/>
    <property type="molecule type" value="Genomic_DNA"/>
</dbReference>
<dbReference type="AlphaFoldDB" id="A0A443K3F7"/>
<dbReference type="GO" id="GO:0012505">
    <property type="term" value="C:endomembrane system"/>
    <property type="evidence" value="ECO:0007669"/>
    <property type="project" value="UniProtKB-SubCell"/>
</dbReference>
<comment type="subcellular location">
    <subcellularLocation>
        <location evidence="1">Endomembrane system</location>
    </subcellularLocation>
</comment>
<sequence>MSRLPLTAGFIPLTDAAPLIIAREMGFAAAEGLDLILRPAPSWSRLRDDLAFGQVDAAHLLSPMPVAMTLGLGSVPLAVDVAQVMSVCGEMIGVSRAIADRMRANGHDFALDDPRSAGKALLASVRGPLRIGVPFPFSMHTELLFYWIETIAGMIPPELDIHTVPPPRMAEALAAGEIDAFSVGEPWGSIAVELGAGELLLPGSAIWSHAPDKVLAFRHESVQADSDLPARLMRAVWRAGAWLADPGNLLPAAEILAAPHHVGVRADILERSLFGRFVIAPSGETRVVRQFLDFGGLTPFPWRSQGEWIAARLARRHGLDPVMARKIGREVFRSDLYRRYLGPAGAQMPGASAKVEGALDETLELHTGQGKMSLARNRFFDGRVFDPDLP</sequence>
<evidence type="ECO:0000256" key="4">
    <source>
        <dbReference type="ARBA" id="ARBA00022519"/>
    </source>
</evidence>
<organism evidence="6 7">
    <name type="scientific">Paenirhodobacter populi</name>
    <dbReference type="NCBI Taxonomy" id="2306993"/>
    <lineage>
        <taxon>Bacteria</taxon>
        <taxon>Pseudomonadati</taxon>
        <taxon>Pseudomonadota</taxon>
        <taxon>Alphaproteobacteria</taxon>
        <taxon>Rhodobacterales</taxon>
        <taxon>Rhodobacter group</taxon>
        <taxon>Paenirhodobacter</taxon>
    </lineage>
</organism>
<dbReference type="RefSeq" id="WP_128233673.1">
    <property type="nucleotide sequence ID" value="NZ_SAUY01000033.1"/>
</dbReference>
<comment type="caution">
    <text evidence="6">The sequence shown here is derived from an EMBL/GenBank/DDBJ whole genome shotgun (WGS) entry which is preliminary data.</text>
</comment>
<evidence type="ECO:0000256" key="1">
    <source>
        <dbReference type="ARBA" id="ARBA00004308"/>
    </source>
</evidence>
<dbReference type="Gene3D" id="3.40.190.10">
    <property type="entry name" value="Periplasmic binding protein-like II"/>
    <property type="match status" value="2"/>
</dbReference>
<accession>A0A443K3F7</accession>
<proteinExistence type="predicted"/>
<gene>
    <name evidence="6" type="ORF">D2T29_18790</name>
</gene>
<protein>
    <submittedName>
        <fullName evidence="6">ABC transporter substrate-binding protein</fullName>
    </submittedName>
</protein>
<dbReference type="PANTHER" id="PTHR30024:SF43">
    <property type="entry name" value="BLL4572 PROTEIN"/>
    <property type="match status" value="1"/>
</dbReference>
<dbReference type="InterPro" id="IPR044527">
    <property type="entry name" value="NrtA/CpmA_ABC-bd_dom"/>
</dbReference>
<keyword evidence="4" id="KW-0997">Cell inner membrane</keyword>
<keyword evidence="5" id="KW-0472">Membrane</keyword>
<dbReference type="Pfam" id="PF13379">
    <property type="entry name" value="NMT1_2"/>
    <property type="match status" value="1"/>
</dbReference>
<evidence type="ECO:0000313" key="6">
    <source>
        <dbReference type="EMBL" id="RWR27282.1"/>
    </source>
</evidence>
<evidence type="ECO:0000256" key="2">
    <source>
        <dbReference type="ARBA" id="ARBA00022448"/>
    </source>
</evidence>
<dbReference type="PANTHER" id="PTHR30024">
    <property type="entry name" value="ALIPHATIC SULFONATES-BINDING PROTEIN-RELATED"/>
    <property type="match status" value="1"/>
</dbReference>
<reference evidence="6 7" key="1">
    <citation type="submission" date="2019-01" db="EMBL/GenBank/DDBJ databases">
        <title>Sinorhodobacter populi sp. nov. isolated from the symptomatic bark tissue of Populus euramericana canker.</title>
        <authorList>
            <person name="Xu G."/>
        </authorList>
    </citation>
    <scope>NUCLEOTIDE SEQUENCE [LARGE SCALE GENOMIC DNA]</scope>
    <source>
        <strain evidence="6 7">07D10-4-3</strain>
    </source>
</reference>